<dbReference type="GO" id="GO:0003677">
    <property type="term" value="F:DNA binding"/>
    <property type="evidence" value="ECO:0007669"/>
    <property type="project" value="InterPro"/>
</dbReference>
<dbReference type="Pfam" id="PF19995">
    <property type="entry name" value="iSTAND"/>
    <property type="match status" value="1"/>
</dbReference>
<keyword evidence="3" id="KW-1185">Reference proteome</keyword>
<dbReference type="RefSeq" id="WP_006098128.1">
    <property type="nucleotide sequence ID" value="NZ_DS989841.1"/>
</dbReference>
<dbReference type="InterPro" id="IPR001387">
    <property type="entry name" value="Cro/C1-type_HTH"/>
</dbReference>
<accession>B4VGW7</accession>
<dbReference type="eggNOG" id="COG2522">
    <property type="taxonomic scope" value="Bacteria"/>
</dbReference>
<name>B4VGW7_9CYAN</name>
<gene>
    <name evidence="2" type="ORF">MC7420_7305</name>
</gene>
<feature type="domain" description="HTH cro/C1-type" evidence="1">
    <location>
        <begin position="13"/>
        <end position="66"/>
    </location>
</feature>
<protein>
    <submittedName>
        <fullName evidence="2">Helix-turn-helix domain protein</fullName>
    </submittedName>
</protein>
<dbReference type="Pfam" id="PF01381">
    <property type="entry name" value="HTH_3"/>
    <property type="match status" value="1"/>
</dbReference>
<evidence type="ECO:0000313" key="3">
    <source>
        <dbReference type="Proteomes" id="UP000003835"/>
    </source>
</evidence>
<dbReference type="STRING" id="118168.MC7420_7305"/>
<sequence length="363" mass="41911">MSVRVAPQYIREVKQAYKRRCHTQQRLAEELGMNRDTISKFVNGKFISYSYFEEICQKLGLNLEKIADFEIEENEPSDSSERLSSLEERLLGYGGLSDLQSSSDPVEPPPQHRFPVLFDRILEIDFKEQSQRFKQVIELQRTAGFLVHGEPCYGQQFLLNRLLRLIPGRQNQSPIKIDVSSNGVGKSIPNLWRELTACLQLPREATPTEIMDRVCDRWQTQDVIFVFYTVDYMPPGMLSEWLQEFWEPLVTRAKKSLPQGDRHLLMFLVDNCGSVGQSNVRLAENFEQPEYPLRLPPASLFPREALDEWIDNLSMSSQLQIPTGLTANVLLERSDNGVPHYVYEEICRHCGLSWEGVLAKWLI</sequence>
<dbReference type="Proteomes" id="UP000003835">
    <property type="component" value="Unassembled WGS sequence"/>
</dbReference>
<dbReference type="OrthoDB" id="464883at2"/>
<dbReference type="HOGENOM" id="CLU_073828_0_0_3"/>
<dbReference type="InterPro" id="IPR010982">
    <property type="entry name" value="Lambda_DNA-bd_dom_sf"/>
</dbReference>
<dbReference type="PROSITE" id="PS50943">
    <property type="entry name" value="HTH_CROC1"/>
    <property type="match status" value="1"/>
</dbReference>
<reference evidence="2 3" key="1">
    <citation type="submission" date="2008-07" db="EMBL/GenBank/DDBJ databases">
        <authorList>
            <person name="Tandeau de Marsac N."/>
            <person name="Ferriera S."/>
            <person name="Johnson J."/>
            <person name="Kravitz S."/>
            <person name="Beeson K."/>
            <person name="Sutton G."/>
            <person name="Rogers Y.-H."/>
            <person name="Friedman R."/>
            <person name="Frazier M."/>
            <person name="Venter J.C."/>
        </authorList>
    </citation>
    <scope>NUCLEOTIDE SEQUENCE [LARGE SCALE GENOMIC DNA]</scope>
    <source>
        <strain evidence="2 3">PCC 7420</strain>
    </source>
</reference>
<evidence type="ECO:0000313" key="2">
    <source>
        <dbReference type="EMBL" id="EDX78652.1"/>
    </source>
</evidence>
<dbReference type="SMART" id="SM00530">
    <property type="entry name" value="HTH_XRE"/>
    <property type="match status" value="1"/>
</dbReference>
<dbReference type="SUPFAM" id="SSF47413">
    <property type="entry name" value="lambda repressor-like DNA-binding domains"/>
    <property type="match status" value="1"/>
</dbReference>
<dbReference type="AlphaFoldDB" id="B4VGW7"/>
<evidence type="ECO:0000259" key="1">
    <source>
        <dbReference type="PROSITE" id="PS50943"/>
    </source>
</evidence>
<organism evidence="2 3">
    <name type="scientific">Coleofasciculus chthonoplastes PCC 7420</name>
    <dbReference type="NCBI Taxonomy" id="118168"/>
    <lineage>
        <taxon>Bacteria</taxon>
        <taxon>Bacillati</taxon>
        <taxon>Cyanobacteriota</taxon>
        <taxon>Cyanophyceae</taxon>
        <taxon>Coleofasciculales</taxon>
        <taxon>Coleofasciculaceae</taxon>
        <taxon>Coleofasciculus</taxon>
    </lineage>
</organism>
<dbReference type="EMBL" id="DS989841">
    <property type="protein sequence ID" value="EDX78652.1"/>
    <property type="molecule type" value="Genomic_DNA"/>
</dbReference>
<proteinExistence type="predicted"/>
<dbReference type="Gene3D" id="1.10.260.40">
    <property type="entry name" value="lambda repressor-like DNA-binding domains"/>
    <property type="match status" value="1"/>
</dbReference>
<dbReference type="InterPro" id="IPR045475">
    <property type="entry name" value="iSTAND"/>
</dbReference>
<dbReference type="CDD" id="cd00093">
    <property type="entry name" value="HTH_XRE"/>
    <property type="match status" value="1"/>
</dbReference>